<dbReference type="GO" id="GO:0030091">
    <property type="term" value="P:protein repair"/>
    <property type="evidence" value="ECO:0007669"/>
    <property type="project" value="UniProtKB-UniRule"/>
</dbReference>
<evidence type="ECO:0000256" key="1">
    <source>
        <dbReference type="ARBA" id="ARBA00004496"/>
    </source>
</evidence>
<sequence length="681" mass="75351">MRRRLPGCPADGQMTAAAVAEFRAQRDHMVDTHLAGRGIRNPLVLAAMRTVPRERFVREGLEEFAYEDSALPIEAEQTISQPYIVAAMIEAAELQPGDHVLEVGAGSGYAAAVIGCIARQVIAIERHPSLAKLAAARMATLGYDNVDVRVGDGTRGAPDDAPYDAIVVAAGGPEVPQALKDQLKVGGVLVVPVGDPGEQKLCKVTRVTTDRFDEENLGAVMFVPLIGAEGWREDGSRAASSHVPGASRSRSLPEMIAKAAEPLPDFDDPAFGRVFDRFADRRVVMLGEASHGTSEFYRARAAITRHLVDQHGFTIVAVEADWPDAAIVDRYVRHRADRTDTEPPFQRFPTWMWRNTDIQAMIEWLRAQNGERPMGERAGFYGLDIYNMSGSIGAVLDYLDDVDPEAASVARERYGCLTPWQRDPVTYGRAALSRGYAACEQAVIDQCRDLLSRRLDYDADDGDDFLDAAQNARLIAAAERYYRIMYYGGAESWNLRDTHMFETLAHLLEGKSDTAKAIVWAHNSHIGDARHTDMGMTRGELNIGQLARERWGDAVALVGFGTHTGTVAAATDWDGDMEVKRVNPSRSDSYERQFHDSGAARFMLDLGETAHPALRRRLCEPLLERFIGVIYRPETELWSHYSQAILPAQFDAFVWFDETHAVTPLGPEHHRGMPETYPFGV</sequence>
<dbReference type="NCBIfam" id="TIGR00080">
    <property type="entry name" value="pimt"/>
    <property type="match status" value="1"/>
</dbReference>
<gene>
    <name evidence="7" type="primary">pcm</name>
    <name evidence="9" type="ORF">DI555_22430</name>
</gene>
<proteinExistence type="inferred from homology"/>
<evidence type="ECO:0000313" key="10">
    <source>
        <dbReference type="Proteomes" id="UP000249082"/>
    </source>
</evidence>
<dbReference type="Gene3D" id="3.40.1660.10">
    <property type="entry name" value="EreA-like (biosynthetic domain)"/>
    <property type="match status" value="1"/>
</dbReference>
<keyword evidence="5 7" id="KW-0808">Transferase</keyword>
<evidence type="ECO:0000256" key="6">
    <source>
        <dbReference type="ARBA" id="ARBA00022691"/>
    </source>
</evidence>
<name>A0A2W5NAV4_9SPHN</name>
<dbReference type="GO" id="GO:0004719">
    <property type="term" value="F:protein-L-isoaspartate (D-aspartate) O-methyltransferase activity"/>
    <property type="evidence" value="ECO:0007669"/>
    <property type="project" value="UniProtKB-UniRule"/>
</dbReference>
<protein>
    <recommendedName>
        <fullName evidence="7">Protein-L-isoaspartate O-methyltransferase</fullName>
        <ecNumber evidence="7">2.1.1.77</ecNumber>
    </recommendedName>
    <alternativeName>
        <fullName evidence="7">L-isoaspartyl protein carboxyl methyltransferase</fullName>
    </alternativeName>
    <alternativeName>
        <fullName evidence="7">Protein L-isoaspartyl methyltransferase</fullName>
    </alternativeName>
    <alternativeName>
        <fullName evidence="7">Protein-beta-aspartate methyltransferase</fullName>
        <shortName evidence="7">PIMT</shortName>
    </alternativeName>
</protein>
<dbReference type="InterPro" id="IPR052036">
    <property type="entry name" value="Hydrolase/PRTase-associated"/>
</dbReference>
<dbReference type="Gene3D" id="3.40.50.150">
    <property type="entry name" value="Vaccinia Virus protein VP39"/>
    <property type="match status" value="1"/>
</dbReference>
<dbReference type="PANTHER" id="PTHR31299:SF0">
    <property type="entry name" value="ESTERASE, PUTATIVE (AFU_ORTHOLOGUE AFUA_1G05850)-RELATED"/>
    <property type="match status" value="1"/>
</dbReference>
<dbReference type="Pfam" id="PF05139">
    <property type="entry name" value="Erythro_esteras"/>
    <property type="match status" value="1"/>
</dbReference>
<dbReference type="InterPro" id="IPR020598">
    <property type="entry name" value="rRNA_Ade_methylase_Trfase_N"/>
</dbReference>
<evidence type="ECO:0000259" key="8">
    <source>
        <dbReference type="SMART" id="SM00650"/>
    </source>
</evidence>
<feature type="active site" evidence="7">
    <location>
        <position position="80"/>
    </location>
</feature>
<evidence type="ECO:0000256" key="2">
    <source>
        <dbReference type="ARBA" id="ARBA00005369"/>
    </source>
</evidence>
<dbReference type="SUPFAM" id="SSF159501">
    <property type="entry name" value="EreA/ChaN-like"/>
    <property type="match status" value="1"/>
</dbReference>
<evidence type="ECO:0000256" key="7">
    <source>
        <dbReference type="HAMAP-Rule" id="MF_00090"/>
    </source>
</evidence>
<comment type="function">
    <text evidence="7">Catalyzes the methyl esterification of L-isoaspartyl residues in peptides and proteins that result from spontaneous decomposition of normal L-aspartyl and L-asparaginyl residues. It plays a role in the repair and/or degradation of damaged proteins.</text>
</comment>
<dbReference type="SUPFAM" id="SSF53335">
    <property type="entry name" value="S-adenosyl-L-methionine-dependent methyltransferases"/>
    <property type="match status" value="1"/>
</dbReference>
<keyword evidence="3 7" id="KW-0963">Cytoplasm</keyword>
<evidence type="ECO:0000313" key="9">
    <source>
        <dbReference type="EMBL" id="PZQ50641.1"/>
    </source>
</evidence>
<comment type="catalytic activity">
    <reaction evidence="7">
        <text>[protein]-L-isoaspartate + S-adenosyl-L-methionine = [protein]-L-isoaspartate alpha-methyl ester + S-adenosyl-L-homocysteine</text>
        <dbReference type="Rhea" id="RHEA:12705"/>
        <dbReference type="Rhea" id="RHEA-COMP:12143"/>
        <dbReference type="Rhea" id="RHEA-COMP:12144"/>
        <dbReference type="ChEBI" id="CHEBI:57856"/>
        <dbReference type="ChEBI" id="CHEBI:59789"/>
        <dbReference type="ChEBI" id="CHEBI:90596"/>
        <dbReference type="ChEBI" id="CHEBI:90598"/>
        <dbReference type="EC" id="2.1.1.77"/>
    </reaction>
</comment>
<comment type="subcellular location">
    <subcellularLocation>
        <location evidence="1 7">Cytoplasm</location>
    </subcellularLocation>
</comment>
<feature type="domain" description="Ribosomal RNA adenine methylase transferase N-terminal" evidence="8">
    <location>
        <begin position="84"/>
        <end position="227"/>
    </location>
</feature>
<dbReference type="SMART" id="SM00650">
    <property type="entry name" value="rADc"/>
    <property type="match status" value="1"/>
</dbReference>
<dbReference type="Proteomes" id="UP000249082">
    <property type="component" value="Unassembled WGS sequence"/>
</dbReference>
<dbReference type="InterPro" id="IPR000682">
    <property type="entry name" value="PCMT"/>
</dbReference>
<accession>A0A2W5NAV4</accession>
<comment type="caution">
    <text evidence="9">The sequence shown here is derived from an EMBL/GenBank/DDBJ whole genome shotgun (WGS) entry which is preliminary data.</text>
</comment>
<dbReference type="GO" id="GO:0000179">
    <property type="term" value="F:rRNA (adenine-N6,N6-)-dimethyltransferase activity"/>
    <property type="evidence" value="ECO:0007669"/>
    <property type="project" value="InterPro"/>
</dbReference>
<dbReference type="PANTHER" id="PTHR31299">
    <property type="entry name" value="ESTERASE, PUTATIVE (AFU_ORTHOLOGUE AFUA_1G05850)-RELATED"/>
    <property type="match status" value="1"/>
</dbReference>
<comment type="similarity">
    <text evidence="2 7">Belongs to the methyltransferase superfamily. L-isoaspartyl/D-aspartyl protein methyltransferase family.</text>
</comment>
<dbReference type="GO" id="GO:0005737">
    <property type="term" value="C:cytoplasm"/>
    <property type="evidence" value="ECO:0007669"/>
    <property type="project" value="UniProtKB-SubCell"/>
</dbReference>
<dbReference type="Gene3D" id="3.30.1870.10">
    <property type="entry name" value="EreA-like, domain 2"/>
    <property type="match status" value="1"/>
</dbReference>
<dbReference type="FunFam" id="3.40.50.150:FF:000010">
    <property type="entry name" value="Protein-L-isoaspartate O-methyltransferase"/>
    <property type="match status" value="1"/>
</dbReference>
<evidence type="ECO:0000256" key="3">
    <source>
        <dbReference type="ARBA" id="ARBA00022490"/>
    </source>
</evidence>
<keyword evidence="4 7" id="KW-0489">Methyltransferase</keyword>
<dbReference type="CDD" id="cd14728">
    <property type="entry name" value="Ere-like"/>
    <property type="match status" value="1"/>
</dbReference>
<dbReference type="AlphaFoldDB" id="A0A2W5NAV4"/>
<keyword evidence="6 7" id="KW-0949">S-adenosyl-L-methionine</keyword>
<organism evidence="9 10">
    <name type="scientific">Novosphingobium pentaromativorans</name>
    <dbReference type="NCBI Taxonomy" id="205844"/>
    <lineage>
        <taxon>Bacteria</taxon>
        <taxon>Pseudomonadati</taxon>
        <taxon>Pseudomonadota</taxon>
        <taxon>Alphaproteobacteria</taxon>
        <taxon>Sphingomonadales</taxon>
        <taxon>Sphingomonadaceae</taxon>
        <taxon>Novosphingobium</taxon>
    </lineage>
</organism>
<evidence type="ECO:0000256" key="5">
    <source>
        <dbReference type="ARBA" id="ARBA00022679"/>
    </source>
</evidence>
<dbReference type="InterPro" id="IPR029063">
    <property type="entry name" value="SAM-dependent_MTases_sf"/>
</dbReference>
<dbReference type="InterPro" id="IPR007815">
    <property type="entry name" value="Emycin_Estase"/>
</dbReference>
<dbReference type="GO" id="GO:0046677">
    <property type="term" value="P:response to antibiotic"/>
    <property type="evidence" value="ECO:0007669"/>
    <property type="project" value="InterPro"/>
</dbReference>
<dbReference type="EMBL" id="QFPX01000034">
    <property type="protein sequence ID" value="PZQ50641.1"/>
    <property type="molecule type" value="Genomic_DNA"/>
</dbReference>
<dbReference type="NCBIfam" id="NF001453">
    <property type="entry name" value="PRK00312.1"/>
    <property type="match status" value="1"/>
</dbReference>
<reference evidence="9 10" key="1">
    <citation type="submission" date="2017-08" db="EMBL/GenBank/DDBJ databases">
        <title>Infants hospitalized years apart are colonized by the same room-sourced microbial strains.</title>
        <authorList>
            <person name="Brooks B."/>
            <person name="Olm M.R."/>
            <person name="Firek B.A."/>
            <person name="Baker R."/>
            <person name="Thomas B.C."/>
            <person name="Morowitz M.J."/>
            <person name="Banfield J.F."/>
        </authorList>
    </citation>
    <scope>NUCLEOTIDE SEQUENCE [LARGE SCALE GENOMIC DNA]</scope>
    <source>
        <strain evidence="9">S2_005_002_R2_33</strain>
    </source>
</reference>
<evidence type="ECO:0000256" key="4">
    <source>
        <dbReference type="ARBA" id="ARBA00022603"/>
    </source>
</evidence>
<dbReference type="EC" id="2.1.1.77" evidence="7"/>
<dbReference type="Pfam" id="PF01135">
    <property type="entry name" value="PCMT"/>
    <property type="match status" value="1"/>
</dbReference>
<dbReference type="CDD" id="cd02440">
    <property type="entry name" value="AdoMet_MTases"/>
    <property type="match status" value="1"/>
</dbReference>
<dbReference type="HAMAP" id="MF_00090">
    <property type="entry name" value="PIMT"/>
    <property type="match status" value="1"/>
</dbReference>